<proteinExistence type="inferred from homology"/>
<feature type="transmembrane region" description="Helical" evidence="9">
    <location>
        <begin position="165"/>
        <end position="182"/>
    </location>
</feature>
<dbReference type="Proteomes" id="UP000242180">
    <property type="component" value="Unassembled WGS sequence"/>
</dbReference>
<dbReference type="AlphaFoldDB" id="A0A1X2HLB4"/>
<feature type="transmembrane region" description="Helical" evidence="9">
    <location>
        <begin position="444"/>
        <end position="471"/>
    </location>
</feature>
<comment type="subcellular location">
    <subcellularLocation>
        <location evidence="1 7">Membrane</location>
        <topology evidence="1 7">Multi-pass membrane protein</topology>
    </subcellularLocation>
</comment>
<dbReference type="InterPro" id="IPR036259">
    <property type="entry name" value="MFS_trans_sf"/>
</dbReference>
<dbReference type="InParanoid" id="A0A1X2HLB4"/>
<dbReference type="Gene3D" id="1.20.1250.20">
    <property type="entry name" value="MFS general substrate transporter like domains"/>
    <property type="match status" value="1"/>
</dbReference>
<protein>
    <submittedName>
        <fullName evidence="10">POT family-domain-containing protein</fullName>
    </submittedName>
</protein>
<feature type="transmembrane region" description="Helical" evidence="9">
    <location>
        <begin position="513"/>
        <end position="532"/>
    </location>
</feature>
<evidence type="ECO:0000256" key="7">
    <source>
        <dbReference type="RuleBase" id="RU003755"/>
    </source>
</evidence>
<evidence type="ECO:0000256" key="9">
    <source>
        <dbReference type="SAM" id="Phobius"/>
    </source>
</evidence>
<keyword evidence="4 7" id="KW-0812">Transmembrane</keyword>
<dbReference type="FunFam" id="1.20.1250.20:FF:000085">
    <property type="entry name" value="MFS peptide transporter Ptr2"/>
    <property type="match status" value="1"/>
</dbReference>
<organism evidence="10 11">
    <name type="scientific">Syncephalastrum racemosum</name>
    <name type="common">Filamentous fungus</name>
    <dbReference type="NCBI Taxonomy" id="13706"/>
    <lineage>
        <taxon>Eukaryota</taxon>
        <taxon>Fungi</taxon>
        <taxon>Fungi incertae sedis</taxon>
        <taxon>Mucoromycota</taxon>
        <taxon>Mucoromycotina</taxon>
        <taxon>Mucoromycetes</taxon>
        <taxon>Mucorales</taxon>
        <taxon>Syncephalastraceae</taxon>
        <taxon>Syncephalastrum</taxon>
    </lineage>
</organism>
<dbReference type="PANTHER" id="PTHR11654">
    <property type="entry name" value="OLIGOPEPTIDE TRANSPORTER-RELATED"/>
    <property type="match status" value="1"/>
</dbReference>
<feature type="transmembrane region" description="Helical" evidence="9">
    <location>
        <begin position="136"/>
        <end position="159"/>
    </location>
</feature>
<evidence type="ECO:0000256" key="2">
    <source>
        <dbReference type="ARBA" id="ARBA00005982"/>
    </source>
</evidence>
<feature type="transmembrane region" description="Helical" evidence="9">
    <location>
        <begin position="483"/>
        <end position="507"/>
    </location>
</feature>
<feature type="transmembrane region" description="Helical" evidence="9">
    <location>
        <begin position="371"/>
        <end position="392"/>
    </location>
</feature>
<evidence type="ECO:0000313" key="11">
    <source>
        <dbReference type="Proteomes" id="UP000242180"/>
    </source>
</evidence>
<name>A0A1X2HLB4_SYNRA</name>
<dbReference type="FunCoup" id="A0A1X2HLB4">
    <property type="interactions" value="342"/>
</dbReference>
<dbReference type="InterPro" id="IPR018456">
    <property type="entry name" value="PTR2_symporter_CS"/>
</dbReference>
<dbReference type="GO" id="GO:0005886">
    <property type="term" value="C:plasma membrane"/>
    <property type="evidence" value="ECO:0007669"/>
    <property type="project" value="UniProtKB-ARBA"/>
</dbReference>
<evidence type="ECO:0000256" key="3">
    <source>
        <dbReference type="ARBA" id="ARBA00022448"/>
    </source>
</evidence>
<dbReference type="EMBL" id="MCGN01000002">
    <property type="protein sequence ID" value="ORZ00204.1"/>
    <property type="molecule type" value="Genomic_DNA"/>
</dbReference>
<feature type="compositionally biased region" description="Basic and acidic residues" evidence="8">
    <location>
        <begin position="1"/>
        <end position="18"/>
    </location>
</feature>
<keyword evidence="3 7" id="KW-0813">Transport</keyword>
<keyword evidence="6 9" id="KW-0472">Membrane</keyword>
<evidence type="ECO:0000256" key="8">
    <source>
        <dbReference type="SAM" id="MobiDB-lite"/>
    </source>
</evidence>
<sequence>MSEKVEHDVTSTSQKEELDVTTDASIRQPVDEEYPEPTEEDWKNLREVADTVPLSAFLVILIEFCERFTYYGLIGPFQNYIQFPAPDSYPADQPGAMGRGQQTATALTTFFQFWCYITPILGAIVSDQYLGKYKSILVFGACYMVGLLILTLTSIPAAIASGAAFPGYVVAIIIIGLGTGGIKSNVSPLVAEQYQSKRPYVKTQKNGTRVIVTPQATYQKIFNMFYFGINVGGLSAIATTEMEKNIGFWSAYLLPTCMFVPCMLVVVLGRKRYIENPPRGSVFLEAGKVIYYSFKTKSWDAVKPSNLAISHPDLAAKATWDDVFVDELKRGLRACIVFCWYPFYWLCYVQMTNNLISQAATMWTGNVPNDILNNIDPLFLMFFIPVMDRVVYPLLRRFGFPMRPIFRITLGFFFAAVAMGYTAGVQSMVYRAPPNYDHPDGPNWISAAYQIPSYIFIALSEIFASITGLEYAYKKAPQSMKSIVMALFLFANCFASILNFALVPVTVDPKLTWMYTGIAGCAFVCAILVWVCHHKQDDNDVEDDAIARTDEQMNEYMQHVKAEIDYEAEGKTK</sequence>
<feature type="transmembrane region" description="Helical" evidence="9">
    <location>
        <begin position="404"/>
        <end position="424"/>
    </location>
</feature>
<dbReference type="GO" id="GO:0071916">
    <property type="term" value="F:dipeptide transmembrane transporter activity"/>
    <property type="evidence" value="ECO:0007669"/>
    <property type="project" value="UniProtKB-ARBA"/>
</dbReference>
<feature type="transmembrane region" description="Helical" evidence="9">
    <location>
        <begin position="246"/>
        <end position="269"/>
    </location>
</feature>
<comment type="similarity">
    <text evidence="2 7">Belongs to the major facilitator superfamily. Proton-dependent oligopeptide transporter (POT/PTR) (TC 2.A.17) family.</text>
</comment>
<evidence type="ECO:0000256" key="4">
    <source>
        <dbReference type="ARBA" id="ARBA00022692"/>
    </source>
</evidence>
<dbReference type="Pfam" id="PF00854">
    <property type="entry name" value="PTR2"/>
    <property type="match status" value="1"/>
</dbReference>
<dbReference type="InterPro" id="IPR000109">
    <property type="entry name" value="POT_fam"/>
</dbReference>
<reference evidence="10 11" key="1">
    <citation type="submission" date="2016-07" db="EMBL/GenBank/DDBJ databases">
        <title>Pervasive Adenine N6-methylation of Active Genes in Fungi.</title>
        <authorList>
            <consortium name="DOE Joint Genome Institute"/>
            <person name="Mondo S.J."/>
            <person name="Dannebaum R.O."/>
            <person name="Kuo R.C."/>
            <person name="Labutti K."/>
            <person name="Haridas S."/>
            <person name="Kuo A."/>
            <person name="Salamov A."/>
            <person name="Ahrendt S.R."/>
            <person name="Lipzen A."/>
            <person name="Sullivan W."/>
            <person name="Andreopoulos W.B."/>
            <person name="Clum A."/>
            <person name="Lindquist E."/>
            <person name="Daum C."/>
            <person name="Ramamoorthy G.K."/>
            <person name="Gryganskyi A."/>
            <person name="Culley D."/>
            <person name="Magnuson J.K."/>
            <person name="James T.Y."/>
            <person name="O'Malley M.A."/>
            <person name="Stajich J.E."/>
            <person name="Spatafora J.W."/>
            <person name="Visel A."/>
            <person name="Grigoriev I.V."/>
        </authorList>
    </citation>
    <scope>NUCLEOTIDE SEQUENCE [LARGE SCALE GENOMIC DNA]</scope>
    <source>
        <strain evidence="10 11">NRRL 2496</strain>
    </source>
</reference>
<evidence type="ECO:0000256" key="1">
    <source>
        <dbReference type="ARBA" id="ARBA00004141"/>
    </source>
</evidence>
<evidence type="ECO:0000313" key="10">
    <source>
        <dbReference type="EMBL" id="ORZ00204.1"/>
    </source>
</evidence>
<dbReference type="OrthoDB" id="8904098at2759"/>
<evidence type="ECO:0000256" key="6">
    <source>
        <dbReference type="ARBA" id="ARBA00023136"/>
    </source>
</evidence>
<feature type="region of interest" description="Disordered" evidence="8">
    <location>
        <begin position="1"/>
        <end position="39"/>
    </location>
</feature>
<dbReference type="PROSITE" id="PS01023">
    <property type="entry name" value="PTR2_2"/>
    <property type="match status" value="1"/>
</dbReference>
<keyword evidence="11" id="KW-1185">Reference proteome</keyword>
<feature type="transmembrane region" description="Helical" evidence="9">
    <location>
        <begin position="331"/>
        <end position="351"/>
    </location>
</feature>
<comment type="caution">
    <text evidence="10">The sequence shown here is derived from an EMBL/GenBank/DDBJ whole genome shotgun (WGS) entry which is preliminary data.</text>
</comment>
<dbReference type="OMA" id="QMMGVWF"/>
<gene>
    <name evidence="10" type="ORF">BCR43DRAFT_434632</name>
</gene>
<feature type="transmembrane region" description="Helical" evidence="9">
    <location>
        <begin position="221"/>
        <end position="240"/>
    </location>
</feature>
<accession>A0A1X2HLB4</accession>
<evidence type="ECO:0000256" key="5">
    <source>
        <dbReference type="ARBA" id="ARBA00022989"/>
    </source>
</evidence>
<keyword evidence="5 9" id="KW-1133">Transmembrane helix</keyword>
<dbReference type="SUPFAM" id="SSF103473">
    <property type="entry name" value="MFS general substrate transporter"/>
    <property type="match status" value="1"/>
</dbReference>